<dbReference type="AlphaFoldDB" id="A0A8S9Y070"/>
<protein>
    <submittedName>
        <fullName evidence="1">Uncharacterized protein</fullName>
    </submittedName>
</protein>
<proteinExistence type="predicted"/>
<evidence type="ECO:0000313" key="1">
    <source>
        <dbReference type="EMBL" id="KAF6214692.1"/>
    </source>
</evidence>
<gene>
    <name evidence="1" type="ORF">GE061_009435</name>
</gene>
<accession>A0A8S9Y070</accession>
<reference evidence="1" key="1">
    <citation type="journal article" date="2021" name="Mol. Ecol. Resour.">
        <title>Apolygus lucorum genome provides insights into omnivorousness and mesophyll feeding.</title>
        <authorList>
            <person name="Liu Y."/>
            <person name="Liu H."/>
            <person name="Wang H."/>
            <person name="Huang T."/>
            <person name="Liu B."/>
            <person name="Yang B."/>
            <person name="Yin L."/>
            <person name="Li B."/>
            <person name="Zhang Y."/>
            <person name="Zhang S."/>
            <person name="Jiang F."/>
            <person name="Zhang X."/>
            <person name="Ren Y."/>
            <person name="Wang B."/>
            <person name="Wang S."/>
            <person name="Lu Y."/>
            <person name="Wu K."/>
            <person name="Fan W."/>
            <person name="Wang G."/>
        </authorList>
    </citation>
    <scope>NUCLEOTIDE SEQUENCE</scope>
    <source>
        <strain evidence="1">12Hb</strain>
    </source>
</reference>
<organism evidence="1 2">
    <name type="scientific">Apolygus lucorum</name>
    <name type="common">Small green plant bug</name>
    <name type="synonym">Lygocoris lucorum</name>
    <dbReference type="NCBI Taxonomy" id="248454"/>
    <lineage>
        <taxon>Eukaryota</taxon>
        <taxon>Metazoa</taxon>
        <taxon>Ecdysozoa</taxon>
        <taxon>Arthropoda</taxon>
        <taxon>Hexapoda</taxon>
        <taxon>Insecta</taxon>
        <taxon>Pterygota</taxon>
        <taxon>Neoptera</taxon>
        <taxon>Paraneoptera</taxon>
        <taxon>Hemiptera</taxon>
        <taxon>Heteroptera</taxon>
        <taxon>Panheteroptera</taxon>
        <taxon>Cimicomorpha</taxon>
        <taxon>Miridae</taxon>
        <taxon>Mirini</taxon>
        <taxon>Apolygus</taxon>
    </lineage>
</organism>
<keyword evidence="2" id="KW-1185">Reference proteome</keyword>
<evidence type="ECO:0000313" key="2">
    <source>
        <dbReference type="Proteomes" id="UP000466442"/>
    </source>
</evidence>
<name>A0A8S9Y070_APOLU</name>
<dbReference type="Proteomes" id="UP000466442">
    <property type="component" value="Unassembled WGS sequence"/>
</dbReference>
<dbReference type="EMBL" id="WIXP02000002">
    <property type="protein sequence ID" value="KAF6214692.1"/>
    <property type="molecule type" value="Genomic_DNA"/>
</dbReference>
<sequence>MSFNVRFCKAQSSSVEGVVSVIHDFNVIAFKLIANQHSAFHIHQDEGTGHTVIAKSGSMYKQPSVERVVWLPRY</sequence>
<comment type="caution">
    <text evidence="1">The sequence shown here is derived from an EMBL/GenBank/DDBJ whole genome shotgun (WGS) entry which is preliminary data.</text>
</comment>